<dbReference type="SUPFAM" id="SSF47598">
    <property type="entry name" value="Ribbon-helix-helix"/>
    <property type="match status" value="1"/>
</dbReference>
<dbReference type="Proteomes" id="UP000660021">
    <property type="component" value="Unassembled WGS sequence"/>
</dbReference>
<sequence>MSNSKKDQCISVQVPPELKAKARALSKQTNRSLSRYVRLVLRSHIREYELLYGPVSTDP</sequence>
<organism evidence="1 2">
    <name type="scientific">Pseudoflavonifractor hominis</name>
    <dbReference type="NCBI Taxonomy" id="2763059"/>
    <lineage>
        <taxon>Bacteria</taxon>
        <taxon>Bacillati</taxon>
        <taxon>Bacillota</taxon>
        <taxon>Clostridia</taxon>
        <taxon>Eubacteriales</taxon>
        <taxon>Oscillospiraceae</taxon>
        <taxon>Pseudoflavonifractor</taxon>
    </lineage>
</organism>
<proteinExistence type="predicted"/>
<reference evidence="1 2" key="1">
    <citation type="submission" date="2020-08" db="EMBL/GenBank/DDBJ databases">
        <title>Genome public.</title>
        <authorList>
            <person name="Liu C."/>
            <person name="Sun Q."/>
        </authorList>
    </citation>
    <scope>NUCLEOTIDE SEQUENCE [LARGE SCALE GENOMIC DNA]</scope>
    <source>
        <strain evidence="1 2">New-38</strain>
    </source>
</reference>
<accession>A0ABR7HRE4</accession>
<keyword evidence="2" id="KW-1185">Reference proteome</keyword>
<evidence type="ECO:0000313" key="2">
    <source>
        <dbReference type="Proteomes" id="UP000660021"/>
    </source>
</evidence>
<dbReference type="InterPro" id="IPR010985">
    <property type="entry name" value="Ribbon_hlx_hlx"/>
</dbReference>
<evidence type="ECO:0000313" key="1">
    <source>
        <dbReference type="EMBL" id="MBC5730105.1"/>
    </source>
</evidence>
<dbReference type="EMBL" id="JACOPR010000002">
    <property type="protein sequence ID" value="MBC5730105.1"/>
    <property type="molecule type" value="Genomic_DNA"/>
</dbReference>
<evidence type="ECO:0008006" key="3">
    <source>
        <dbReference type="Google" id="ProtNLM"/>
    </source>
</evidence>
<gene>
    <name evidence="1" type="ORF">H8S34_04565</name>
</gene>
<protein>
    <recommendedName>
        <fullName evidence="3">Ribbon-helix-helix protein, CopG family</fullName>
    </recommendedName>
</protein>
<comment type="caution">
    <text evidence="1">The sequence shown here is derived from an EMBL/GenBank/DDBJ whole genome shotgun (WGS) entry which is preliminary data.</text>
</comment>
<dbReference type="RefSeq" id="WP_186963164.1">
    <property type="nucleotide sequence ID" value="NZ_JACOPR010000002.1"/>
</dbReference>
<name>A0ABR7HRE4_9FIRM</name>